<dbReference type="PROSITE" id="PS51406">
    <property type="entry name" value="FIBRINOGEN_C_2"/>
    <property type="match status" value="1"/>
</dbReference>
<dbReference type="SMART" id="SM00186">
    <property type="entry name" value="FBG"/>
    <property type="match status" value="1"/>
</dbReference>
<keyword evidence="1" id="KW-0732">Signal</keyword>
<feature type="signal peptide" evidence="1">
    <location>
        <begin position="1"/>
        <end position="20"/>
    </location>
</feature>
<dbReference type="Pfam" id="PF00147">
    <property type="entry name" value="Fibrinogen_C"/>
    <property type="match status" value="1"/>
</dbReference>
<dbReference type="Gene3D" id="3.90.215.10">
    <property type="entry name" value="Gamma Fibrinogen, chain A, domain 1"/>
    <property type="match status" value="1"/>
</dbReference>
<dbReference type="InterPro" id="IPR050373">
    <property type="entry name" value="Fibrinogen_C-term_domain"/>
</dbReference>
<evidence type="ECO:0000313" key="4">
    <source>
        <dbReference type="Proteomes" id="UP001519460"/>
    </source>
</evidence>
<keyword evidence="4" id="KW-1185">Reference proteome</keyword>
<evidence type="ECO:0000259" key="2">
    <source>
        <dbReference type="PROSITE" id="PS51406"/>
    </source>
</evidence>
<evidence type="ECO:0000256" key="1">
    <source>
        <dbReference type="SAM" id="SignalP"/>
    </source>
</evidence>
<reference evidence="3 4" key="1">
    <citation type="journal article" date="2023" name="Sci. Data">
        <title>Genome assembly of the Korean intertidal mud-creeper Batillaria attramentaria.</title>
        <authorList>
            <person name="Patra A.K."/>
            <person name="Ho P.T."/>
            <person name="Jun S."/>
            <person name="Lee S.J."/>
            <person name="Kim Y."/>
            <person name="Won Y.J."/>
        </authorList>
    </citation>
    <scope>NUCLEOTIDE SEQUENCE [LARGE SCALE GENOMIC DNA]</scope>
    <source>
        <strain evidence="3">Wonlab-2016</strain>
    </source>
</reference>
<dbReference type="InterPro" id="IPR036056">
    <property type="entry name" value="Fibrinogen-like_C"/>
</dbReference>
<dbReference type="CDD" id="cd00087">
    <property type="entry name" value="FReD"/>
    <property type="match status" value="1"/>
</dbReference>
<name>A0ABD0JAV2_9CAEN</name>
<sequence>MNLLTVFIVVLSVVCAPGSAYPADCQEIKAAASTVRSGEHMITVGGQDIKVFCDQRRGGGGWTVIQRRKDGLVNFDRNWQDYVDGFGNPRAEFWLGLHHMHVMTSNRTYILRADLADTDNSKAYAEYVVFRVSGSLNNYQLTVSGYSGTAGDSLTYHSFAPFSTKDRDNDWYFLNCAEQYGQNVGWWYKHCVYANPNIPIWYTWKAWKRLKSAEMKIKPA</sequence>
<accession>A0ABD0JAV2</accession>
<gene>
    <name evidence="3" type="ORF">BaRGS_00036778</name>
</gene>
<dbReference type="InterPro" id="IPR014716">
    <property type="entry name" value="Fibrinogen_a/b/g_C_1"/>
</dbReference>
<dbReference type="PANTHER" id="PTHR19143">
    <property type="entry name" value="FIBRINOGEN/TENASCIN/ANGIOPOEITIN"/>
    <property type="match status" value="1"/>
</dbReference>
<organism evidence="3 4">
    <name type="scientific">Batillaria attramentaria</name>
    <dbReference type="NCBI Taxonomy" id="370345"/>
    <lineage>
        <taxon>Eukaryota</taxon>
        <taxon>Metazoa</taxon>
        <taxon>Spiralia</taxon>
        <taxon>Lophotrochozoa</taxon>
        <taxon>Mollusca</taxon>
        <taxon>Gastropoda</taxon>
        <taxon>Caenogastropoda</taxon>
        <taxon>Sorbeoconcha</taxon>
        <taxon>Cerithioidea</taxon>
        <taxon>Batillariidae</taxon>
        <taxon>Batillaria</taxon>
    </lineage>
</organism>
<dbReference type="EMBL" id="JACVVK020000527">
    <property type="protein sequence ID" value="KAK7468000.1"/>
    <property type="molecule type" value="Genomic_DNA"/>
</dbReference>
<comment type="caution">
    <text evidence="3">The sequence shown here is derived from an EMBL/GenBank/DDBJ whole genome shotgun (WGS) entry which is preliminary data.</text>
</comment>
<protein>
    <recommendedName>
        <fullName evidence="2">Fibrinogen C-terminal domain-containing protein</fullName>
    </recommendedName>
</protein>
<dbReference type="NCBIfam" id="NF040941">
    <property type="entry name" value="GGGWT_bact"/>
    <property type="match status" value="1"/>
</dbReference>
<feature type="domain" description="Fibrinogen C-terminal" evidence="2">
    <location>
        <begin position="16"/>
        <end position="220"/>
    </location>
</feature>
<dbReference type="InterPro" id="IPR002181">
    <property type="entry name" value="Fibrinogen_a/b/g_C_dom"/>
</dbReference>
<evidence type="ECO:0000313" key="3">
    <source>
        <dbReference type="EMBL" id="KAK7468000.1"/>
    </source>
</evidence>
<dbReference type="AlphaFoldDB" id="A0ABD0JAV2"/>
<dbReference type="SUPFAM" id="SSF56496">
    <property type="entry name" value="Fibrinogen C-terminal domain-like"/>
    <property type="match status" value="1"/>
</dbReference>
<feature type="chain" id="PRO_5044761578" description="Fibrinogen C-terminal domain-containing protein" evidence="1">
    <location>
        <begin position="21"/>
        <end position="220"/>
    </location>
</feature>
<dbReference type="Proteomes" id="UP001519460">
    <property type="component" value="Unassembled WGS sequence"/>
</dbReference>
<proteinExistence type="predicted"/>